<sequence>MSAAIALNMEDLGKLVRHWVHFDTLISNFNKQIQAARKERDAYENTILVKLRQANYEKAIIQIDGGRLTVNEEKHHQALTFKSLEELLHLYYRANTGRKDETAEIIKFIRENRTFEITKALKKTAK</sequence>
<reference evidence="1" key="1">
    <citation type="journal article" date="2020" name="Nature">
        <title>Giant virus diversity and host interactions through global metagenomics.</title>
        <authorList>
            <person name="Schulz F."/>
            <person name="Roux S."/>
            <person name="Paez-Espino D."/>
            <person name="Jungbluth S."/>
            <person name="Walsh D.A."/>
            <person name="Denef V.J."/>
            <person name="McMahon K.D."/>
            <person name="Konstantinidis K.T."/>
            <person name="Eloe-Fadrosh E.A."/>
            <person name="Kyrpides N.C."/>
            <person name="Woyke T."/>
        </authorList>
    </citation>
    <scope>NUCLEOTIDE SEQUENCE</scope>
    <source>
        <strain evidence="1">GVMAG-S-1101164-105</strain>
    </source>
</reference>
<dbReference type="EMBL" id="MN740742">
    <property type="protein sequence ID" value="QHU09685.1"/>
    <property type="molecule type" value="Genomic_DNA"/>
</dbReference>
<accession>A0A6C0JVA8</accession>
<proteinExistence type="predicted"/>
<evidence type="ECO:0000313" key="1">
    <source>
        <dbReference type="EMBL" id="QHU09685.1"/>
    </source>
</evidence>
<name>A0A6C0JVA8_9ZZZZ</name>
<organism evidence="1">
    <name type="scientific">viral metagenome</name>
    <dbReference type="NCBI Taxonomy" id="1070528"/>
    <lineage>
        <taxon>unclassified sequences</taxon>
        <taxon>metagenomes</taxon>
        <taxon>organismal metagenomes</taxon>
    </lineage>
</organism>
<protein>
    <submittedName>
        <fullName evidence="1">Uncharacterized protein</fullName>
    </submittedName>
</protein>
<dbReference type="AlphaFoldDB" id="A0A6C0JVA8"/>